<keyword evidence="4" id="KW-1185">Reference proteome</keyword>
<proteinExistence type="predicted"/>
<dbReference type="PANTHER" id="PTHR43215">
    <property type="entry name" value="RADIAL SPOKE HEAD 1 HOMOLOG"/>
    <property type="match status" value="1"/>
</dbReference>
<evidence type="ECO:0000313" key="4">
    <source>
        <dbReference type="Proteomes" id="UP000831156"/>
    </source>
</evidence>
<keyword evidence="1" id="KW-0677">Repeat</keyword>
<dbReference type="PANTHER" id="PTHR43215:SF14">
    <property type="entry name" value="RADIAL SPOKE HEAD 1 HOMOLOG"/>
    <property type="match status" value="1"/>
</dbReference>
<name>A0ABY1UMQ2_9APIC</name>
<sequence length="381" mass="44861">MSEKKNNKKKKKKLILVQENGVRTNSLEKYTGLGTCIFYRFNKNKKTEEKYYGYFLEGKKHGYGQYIYYNGDVYKGTYEHGKKSGIGTYIYNIDKKIKKKRNEKIKGSDEEKESDKEMDDNSNGEMKIDERDEQSDDQQSDDQQSDDQQSDDQQSDDQQSDDQQSDDQQSDDQQSDDQQSDDQQSDDQQSDDQQSDDNERNEEDMSDSELLKKNKLYKELIALIKNMNKKKKEKKKKMKLPLEKERCYYYGNYINGLKHNEGMMVYENGDVYVGMWKFGEKNGPGKYIYNKCKSTLEGNWAEGYLSYGKWTLPNGMYFVGRFRQNKPTGDGSWVFNNKTQVNVFYHEIYNEKSKKEKEARYVKNSKMFLIFNSYCITSTGC</sequence>
<dbReference type="SUPFAM" id="SSF82185">
    <property type="entry name" value="Histone H3 K4-specific methyltransferase SET7/9 N-terminal domain"/>
    <property type="match status" value="2"/>
</dbReference>
<dbReference type="Proteomes" id="UP000831156">
    <property type="component" value="Chromosome 10"/>
</dbReference>
<dbReference type="EMBL" id="LT969433">
    <property type="protein sequence ID" value="SOV14692.1"/>
    <property type="molecule type" value="Genomic_DNA"/>
</dbReference>
<evidence type="ECO:0000256" key="1">
    <source>
        <dbReference type="ARBA" id="ARBA00022737"/>
    </source>
</evidence>
<dbReference type="Pfam" id="PF02493">
    <property type="entry name" value="MORN"/>
    <property type="match status" value="4"/>
</dbReference>
<dbReference type="InterPro" id="IPR003409">
    <property type="entry name" value="MORN"/>
</dbReference>
<evidence type="ECO:0000256" key="2">
    <source>
        <dbReference type="SAM" id="MobiDB-lite"/>
    </source>
</evidence>
<accession>A0ABY1UMQ2</accession>
<feature type="compositionally biased region" description="Acidic residues" evidence="2">
    <location>
        <begin position="131"/>
        <end position="207"/>
    </location>
</feature>
<dbReference type="SMART" id="SM00698">
    <property type="entry name" value="MORN"/>
    <property type="match status" value="4"/>
</dbReference>
<reference evidence="3" key="1">
    <citation type="submission" date="2016-09" db="EMBL/GenBank/DDBJ databases">
        <authorList>
            <consortium name="Pathogen Informatics"/>
            <person name="Sun Q."/>
            <person name="Inoue M."/>
        </authorList>
    </citation>
    <scope>NUCLEOTIDE SEQUENCE</scope>
</reference>
<dbReference type="Gene3D" id="2.20.110.10">
    <property type="entry name" value="Histone H3 K4-specific methyltransferase SET7/9 N-terminal domain"/>
    <property type="match status" value="2"/>
</dbReference>
<evidence type="ECO:0000313" key="3">
    <source>
        <dbReference type="EMBL" id="SOV14692.1"/>
    </source>
</evidence>
<protein>
    <recommendedName>
        <fullName evidence="5">MORN repeat protein</fullName>
    </recommendedName>
</protein>
<evidence type="ECO:0008006" key="5">
    <source>
        <dbReference type="Google" id="ProtNLM"/>
    </source>
</evidence>
<feature type="compositionally biased region" description="Basic and acidic residues" evidence="2">
    <location>
        <begin position="104"/>
        <end position="115"/>
    </location>
</feature>
<feature type="region of interest" description="Disordered" evidence="2">
    <location>
        <begin position="99"/>
        <end position="211"/>
    </location>
</feature>
<organism evidence="3 4">
    <name type="scientific">Plasmodium gaboni</name>
    <dbReference type="NCBI Taxonomy" id="647221"/>
    <lineage>
        <taxon>Eukaryota</taxon>
        <taxon>Sar</taxon>
        <taxon>Alveolata</taxon>
        <taxon>Apicomplexa</taxon>
        <taxon>Aconoidasida</taxon>
        <taxon>Haemosporida</taxon>
        <taxon>Plasmodiidae</taxon>
        <taxon>Plasmodium</taxon>
        <taxon>Plasmodium (Laverania)</taxon>
    </lineage>
</organism>
<gene>
    <name evidence="3" type="ORF">PGABG01_1008300</name>
</gene>